<dbReference type="Proteomes" id="UP001281147">
    <property type="component" value="Unassembled WGS sequence"/>
</dbReference>
<sequence>MPRFFYSQFFVTPKVPSTDCSGKTIIVTGANVGLGKEAARHYVRLGASRVLLACRSLERGEAAKNDIEATTKRKGVLEVWQLDLGSYESVKQFAARAKTLKRLDSIVENAGISTTNYKSVEGNESTVTVNVVSTFLLALLILPKLQETAKNFNVTPNLCIVSSEVHFFTPFPERTSSSIFGTLNNEKQARMTDRYNVSKMLEVLACREITRQHPVNQMKVTMNFVNPGWCHSELMREMTNPILGLVKKLFCRTTEVGSRTLVHAGVAGPETHGQYMSDCQITRCAPLVEGKEGADIQRKLWEELATKLDEIEPGILKILDK</sequence>
<comment type="caution">
    <text evidence="1">The sequence shown here is derived from an EMBL/GenBank/DDBJ whole genome shotgun (WGS) entry which is preliminary data.</text>
</comment>
<accession>A0ACC3NNW5</accession>
<organism evidence="1 2">
    <name type="scientific">Vermiconidia calcicola</name>
    <dbReference type="NCBI Taxonomy" id="1690605"/>
    <lineage>
        <taxon>Eukaryota</taxon>
        <taxon>Fungi</taxon>
        <taxon>Dikarya</taxon>
        <taxon>Ascomycota</taxon>
        <taxon>Pezizomycotina</taxon>
        <taxon>Dothideomycetes</taxon>
        <taxon>Dothideomycetidae</taxon>
        <taxon>Mycosphaerellales</taxon>
        <taxon>Extremaceae</taxon>
        <taxon>Vermiconidia</taxon>
    </lineage>
</organism>
<evidence type="ECO:0000313" key="1">
    <source>
        <dbReference type="EMBL" id="KAK3720147.1"/>
    </source>
</evidence>
<reference evidence="1" key="1">
    <citation type="submission" date="2023-07" db="EMBL/GenBank/DDBJ databases">
        <title>Black Yeasts Isolated from many extreme environments.</title>
        <authorList>
            <person name="Coleine C."/>
            <person name="Stajich J.E."/>
            <person name="Selbmann L."/>
        </authorList>
    </citation>
    <scope>NUCLEOTIDE SEQUENCE</scope>
    <source>
        <strain evidence="1">CCFEE 5714</strain>
    </source>
</reference>
<keyword evidence="2" id="KW-1185">Reference proteome</keyword>
<proteinExistence type="predicted"/>
<gene>
    <name evidence="1" type="ORF">LTR37_003971</name>
</gene>
<dbReference type="EMBL" id="JAUTXU010000023">
    <property type="protein sequence ID" value="KAK3720147.1"/>
    <property type="molecule type" value="Genomic_DNA"/>
</dbReference>
<protein>
    <submittedName>
        <fullName evidence="1">Uncharacterized protein</fullName>
    </submittedName>
</protein>
<name>A0ACC3NNW5_9PEZI</name>
<evidence type="ECO:0000313" key="2">
    <source>
        <dbReference type="Proteomes" id="UP001281147"/>
    </source>
</evidence>